<dbReference type="PANTHER" id="PTHR46765">
    <property type="entry name" value="P-LOOP CONTAINING NUCLEOSIDE TRIPHOSPHATE HYDROLASES SUPERFAMILY PROTEIN"/>
    <property type="match status" value="1"/>
</dbReference>
<evidence type="ECO:0000256" key="1">
    <source>
        <dbReference type="ARBA" id="ARBA00004123"/>
    </source>
</evidence>
<dbReference type="InterPro" id="IPR027417">
    <property type="entry name" value="P-loop_NTPase"/>
</dbReference>
<protein>
    <submittedName>
        <fullName evidence="11">BA75_03894T0</fullName>
    </submittedName>
</protein>
<evidence type="ECO:0000256" key="4">
    <source>
        <dbReference type="ARBA" id="ARBA00022840"/>
    </source>
</evidence>
<dbReference type="InterPro" id="IPR047854">
    <property type="entry name" value="RFC_lid"/>
</dbReference>
<dbReference type="OrthoDB" id="2195431at2759"/>
<evidence type="ECO:0000256" key="9">
    <source>
        <dbReference type="SAM" id="MobiDB-lite"/>
    </source>
</evidence>
<dbReference type="InterPro" id="IPR053016">
    <property type="entry name" value="CTF18-RFC_complex"/>
</dbReference>
<dbReference type="GO" id="GO:0005634">
    <property type="term" value="C:nucleus"/>
    <property type="evidence" value="ECO:0007669"/>
    <property type="project" value="UniProtKB-SubCell"/>
</dbReference>
<sequence>MTDLSFDIKFSESCLSHDGRRSSTGIATVDEPAPTFELNFNSSILTSSTLSSVKRSQVINQEKNLHLQNGRRISLKRRENQALEIEDIVKNKSFDVGIKDIYQSMELQSMVTPTQQPKRSKKISTELWAEKWRPGNFLELAGNERTNRHLLNWLRKWSKAAHGESLPSEEESLDLLQRPQKKILLIHGPPGAGKTTVAHIIAKQLGYEVAEINASDERAGPEVREKVHTVLTTQSFSKKPVCLIADEVDGSSEHGFIKVLLDIVSNDAKATKSLHYSNLSKDKKAKLRRKLLTRPIIAICNDVYTRSLDRLRAVSEIVAFRKSSTRSVKERLKLICDAEKIDISERNLNAIIDITDCDLRSSLNLLQFQGEKLESILGDSDTKRKDSQLSWFSIALKLFKRNTKVEKKVQVKELSTLLDTSGVYERVSNTCFNSLHSLTYQDAQFGKLAEIADWLWFYDCISSSIYEHQAQEMSRYGTLIPLKMFLNFSDPSNTHETVNMKNSTNQYFEKKKVVNEIVKSIHSNLEASLFSSLRRSDMASQTLPYVYHIVLPNFKNMARLISLKPEEKIKLTEAAKVLKEFGFTIEQAKDETFTYIQKLVPPIDTVVNCQNDLSHQKSLSAHANQILPYIEIELKRLNITKRNLANSEQDFKKLQGSSKRRNIGLASSSNNRKSRAASLQEGGQTRDQLGTSIDFFAKSLNRDGSSGRTTPAPQTNSQRGTTGRIWVRYNEGFSNAVRRNITWEELWNF</sequence>
<feature type="compositionally biased region" description="Polar residues" evidence="9">
    <location>
        <begin position="702"/>
        <end position="721"/>
    </location>
</feature>
<reference evidence="11 12" key="1">
    <citation type="submission" date="2016-02" db="EMBL/GenBank/DDBJ databases">
        <title>Comparative genomic and transcriptomic foundation for Pichia pastoris.</title>
        <authorList>
            <person name="Love K.R."/>
            <person name="Shah K.A."/>
            <person name="Whittaker C.A."/>
            <person name="Wu J."/>
            <person name="Bartlett M.C."/>
            <person name="Ma D."/>
            <person name="Leeson R.L."/>
            <person name="Priest M."/>
            <person name="Young S.K."/>
            <person name="Love J.C."/>
        </authorList>
    </citation>
    <scope>NUCLEOTIDE SEQUENCE [LARGE SCALE GENOMIC DNA]</scope>
    <source>
        <strain evidence="11 12">ATCC 28485</strain>
    </source>
</reference>
<name>A0A1B2JGK7_PICPA</name>
<keyword evidence="12" id="KW-1185">Reference proteome</keyword>
<dbReference type="GO" id="GO:0005524">
    <property type="term" value="F:ATP binding"/>
    <property type="evidence" value="ECO:0007669"/>
    <property type="project" value="UniProtKB-KW"/>
</dbReference>
<dbReference type="Proteomes" id="UP000094565">
    <property type="component" value="Chromosome 3"/>
</dbReference>
<proteinExistence type="inferred from homology"/>
<dbReference type="EMBL" id="CP014586">
    <property type="protein sequence ID" value="ANZ77166.1"/>
    <property type="molecule type" value="Genomic_DNA"/>
</dbReference>
<evidence type="ECO:0000256" key="7">
    <source>
        <dbReference type="ARBA" id="ARBA00023306"/>
    </source>
</evidence>
<dbReference type="AlphaFoldDB" id="A0A1B2JGK7"/>
<evidence type="ECO:0000256" key="8">
    <source>
        <dbReference type="ARBA" id="ARBA00043975"/>
    </source>
</evidence>
<evidence type="ECO:0000313" key="11">
    <source>
        <dbReference type="EMBL" id="ANZ77166.1"/>
    </source>
</evidence>
<dbReference type="InterPro" id="IPR003959">
    <property type="entry name" value="ATPase_AAA_core"/>
</dbReference>
<feature type="domain" description="AAA+ ATPase" evidence="10">
    <location>
        <begin position="180"/>
        <end position="324"/>
    </location>
</feature>
<gene>
    <name evidence="11" type="primary">CTF18</name>
    <name evidence="11" type="ORF">ATY40_BA7503894</name>
</gene>
<evidence type="ECO:0000256" key="5">
    <source>
        <dbReference type="ARBA" id="ARBA00023125"/>
    </source>
</evidence>
<dbReference type="GO" id="GO:0006260">
    <property type="term" value="P:DNA replication"/>
    <property type="evidence" value="ECO:0007669"/>
    <property type="project" value="UniProtKB-KW"/>
</dbReference>
<keyword evidence="4" id="KW-0067">ATP-binding</keyword>
<dbReference type="CDD" id="cd18140">
    <property type="entry name" value="HLD_clamp_RFC"/>
    <property type="match status" value="1"/>
</dbReference>
<feature type="region of interest" description="Disordered" evidence="9">
    <location>
        <begin position="700"/>
        <end position="723"/>
    </location>
</feature>
<evidence type="ECO:0000256" key="3">
    <source>
        <dbReference type="ARBA" id="ARBA00022741"/>
    </source>
</evidence>
<dbReference type="Gene3D" id="3.40.50.300">
    <property type="entry name" value="P-loop containing nucleotide triphosphate hydrolases"/>
    <property type="match status" value="1"/>
</dbReference>
<comment type="subcellular location">
    <subcellularLocation>
        <location evidence="1">Nucleus</location>
    </subcellularLocation>
</comment>
<dbReference type="InterPro" id="IPR003593">
    <property type="entry name" value="AAA+_ATPase"/>
</dbReference>
<evidence type="ECO:0000313" key="12">
    <source>
        <dbReference type="Proteomes" id="UP000094565"/>
    </source>
</evidence>
<keyword evidence="7" id="KW-0131">Cell cycle</keyword>
<dbReference type="Gene3D" id="1.10.8.60">
    <property type="match status" value="1"/>
</dbReference>
<keyword evidence="5" id="KW-0238">DNA-binding</keyword>
<dbReference type="PANTHER" id="PTHR46765:SF1">
    <property type="entry name" value="P-LOOP CONTAINING NUCLEOSIDE TRIPHOSPHATE HYDROLASES SUPERFAMILY PROTEIN"/>
    <property type="match status" value="1"/>
</dbReference>
<evidence type="ECO:0000259" key="10">
    <source>
        <dbReference type="SMART" id="SM00382"/>
    </source>
</evidence>
<evidence type="ECO:0000256" key="6">
    <source>
        <dbReference type="ARBA" id="ARBA00023242"/>
    </source>
</evidence>
<keyword evidence="2" id="KW-0235">DNA replication</keyword>
<evidence type="ECO:0000256" key="2">
    <source>
        <dbReference type="ARBA" id="ARBA00022705"/>
    </source>
</evidence>
<dbReference type="GO" id="GO:0016887">
    <property type="term" value="F:ATP hydrolysis activity"/>
    <property type="evidence" value="ECO:0007669"/>
    <property type="project" value="InterPro"/>
</dbReference>
<accession>A0A1B2JGK7</accession>
<feature type="region of interest" description="Disordered" evidence="9">
    <location>
        <begin position="651"/>
        <end position="684"/>
    </location>
</feature>
<keyword evidence="3" id="KW-0547">Nucleotide-binding</keyword>
<dbReference type="SUPFAM" id="SSF52540">
    <property type="entry name" value="P-loop containing nucleoside triphosphate hydrolases"/>
    <property type="match status" value="1"/>
</dbReference>
<organism evidence="11 12">
    <name type="scientific">Komagataella pastoris</name>
    <name type="common">Yeast</name>
    <name type="synonym">Pichia pastoris</name>
    <dbReference type="NCBI Taxonomy" id="4922"/>
    <lineage>
        <taxon>Eukaryota</taxon>
        <taxon>Fungi</taxon>
        <taxon>Dikarya</taxon>
        <taxon>Ascomycota</taxon>
        <taxon>Saccharomycotina</taxon>
        <taxon>Pichiomycetes</taxon>
        <taxon>Pichiales</taxon>
        <taxon>Pichiaceae</taxon>
        <taxon>Komagataella</taxon>
    </lineage>
</organism>
<dbReference type="SMART" id="SM00382">
    <property type="entry name" value="AAA"/>
    <property type="match status" value="1"/>
</dbReference>
<dbReference type="Pfam" id="PF00004">
    <property type="entry name" value="AAA"/>
    <property type="match status" value="1"/>
</dbReference>
<dbReference type="CDD" id="cd00009">
    <property type="entry name" value="AAA"/>
    <property type="match status" value="1"/>
</dbReference>
<keyword evidence="6" id="KW-0539">Nucleus</keyword>
<comment type="similarity">
    <text evidence="8">Belongs to the activator 1 small subunits family. CTF18 subfamily.</text>
</comment>
<dbReference type="GO" id="GO:0003677">
    <property type="term" value="F:DNA binding"/>
    <property type="evidence" value="ECO:0007669"/>
    <property type="project" value="UniProtKB-KW"/>
</dbReference>